<proteinExistence type="predicted"/>
<protein>
    <submittedName>
        <fullName evidence="1">Immunity 49 family protein</fullName>
    </submittedName>
</protein>
<dbReference type="RefSeq" id="WP_323298605.1">
    <property type="nucleotide sequence ID" value="NZ_JAYFUM010000027.1"/>
</dbReference>
<accession>A0ABU5QFR7</accession>
<reference evidence="1 2" key="1">
    <citation type="submission" date="2023-12" db="EMBL/GenBank/DDBJ databases">
        <title>Novel species of the genus Arcicella isolated from rivers.</title>
        <authorList>
            <person name="Lu H."/>
        </authorList>
    </citation>
    <scope>NUCLEOTIDE SEQUENCE [LARGE SCALE GENOMIC DNA]</scope>
    <source>
        <strain evidence="1 2">KCTC 23307</strain>
    </source>
</reference>
<dbReference type="EMBL" id="JAYFUM010000027">
    <property type="protein sequence ID" value="MEA5141448.1"/>
    <property type="molecule type" value="Genomic_DNA"/>
</dbReference>
<evidence type="ECO:0000313" key="2">
    <source>
        <dbReference type="Proteomes" id="UP001302949"/>
    </source>
</evidence>
<gene>
    <name evidence="1" type="ORF">VB248_19995</name>
</gene>
<evidence type="ECO:0000313" key="1">
    <source>
        <dbReference type="EMBL" id="MEA5141448.1"/>
    </source>
</evidence>
<sequence length="262" mass="30616">MLLTFKQFLDNLEGLKSHWFSVTNEGIEITNEGVEVTDTIIRTLCYYNNALGVDNIRQKLFKESKNNFYICGLLDEVEILQYNSRFFDFGLLKMCSPILSDNEGLIQRYAKLRYRAYGKMPDMDFDVAKGRVSIWCNTVQFFMENNTEGIERNLNIIETKVLHKTDTKRVGFVDDYEFYKALYESNKPKMEEVLEKLVSPKIHKKRSDNEVIGQYFSFLATGYAKLAWRKGIEVEVNSPLVPKELLPILPNDNYDIPYDFLK</sequence>
<keyword evidence="2" id="KW-1185">Reference proteome</keyword>
<dbReference type="Pfam" id="PF15575">
    <property type="entry name" value="Imm49"/>
    <property type="match status" value="1"/>
</dbReference>
<comment type="caution">
    <text evidence="1">The sequence shown here is derived from an EMBL/GenBank/DDBJ whole genome shotgun (WGS) entry which is preliminary data.</text>
</comment>
<organism evidence="1 2">
    <name type="scientific">Arcicella rigui</name>
    <dbReference type="NCBI Taxonomy" id="797020"/>
    <lineage>
        <taxon>Bacteria</taxon>
        <taxon>Pseudomonadati</taxon>
        <taxon>Bacteroidota</taxon>
        <taxon>Cytophagia</taxon>
        <taxon>Cytophagales</taxon>
        <taxon>Flectobacillaceae</taxon>
        <taxon>Arcicella</taxon>
    </lineage>
</organism>
<dbReference type="InterPro" id="IPR029074">
    <property type="entry name" value="Imm49"/>
</dbReference>
<dbReference type="Proteomes" id="UP001302949">
    <property type="component" value="Unassembled WGS sequence"/>
</dbReference>
<name>A0ABU5QFR7_9BACT</name>